<dbReference type="KEGG" id="vg:14477211"/>
<name>L7THM4_9CAUD</name>
<dbReference type="Proteomes" id="UP000011138">
    <property type="component" value="Segment"/>
</dbReference>
<dbReference type="GeneID" id="14477211"/>
<dbReference type="EMBL" id="KC117376">
    <property type="protein sequence ID" value="AGC34341.1"/>
    <property type="molecule type" value="Genomic_DNA"/>
</dbReference>
<evidence type="ECO:0000313" key="6">
    <source>
        <dbReference type="Proteomes" id="UP000011138"/>
    </source>
</evidence>
<evidence type="ECO:0000256" key="2">
    <source>
        <dbReference type="ARBA" id="ARBA00015502"/>
    </source>
</evidence>
<dbReference type="GO" id="GO:0006259">
    <property type="term" value="P:DNA metabolic process"/>
    <property type="evidence" value="ECO:0007669"/>
    <property type="project" value="UniProtKB-ARBA"/>
</dbReference>
<proteinExistence type="inferred from homology"/>
<dbReference type="GO" id="GO:0003677">
    <property type="term" value="F:DNA binding"/>
    <property type="evidence" value="ECO:0007669"/>
    <property type="project" value="InterPro"/>
</dbReference>
<feature type="domain" description="ERCC4" evidence="4">
    <location>
        <begin position="9"/>
        <end position="140"/>
    </location>
</feature>
<evidence type="ECO:0000256" key="3">
    <source>
        <dbReference type="ARBA" id="ARBA00034463"/>
    </source>
</evidence>
<dbReference type="OrthoDB" id="10875at10239"/>
<evidence type="ECO:0000259" key="4">
    <source>
        <dbReference type="Pfam" id="PF02732"/>
    </source>
</evidence>
<gene>
    <name evidence="5" type="primary">74</name>
    <name evidence="5" type="ORF">HSTV2_74</name>
</gene>
<dbReference type="RefSeq" id="YP_007379152.1">
    <property type="nucleotide sequence ID" value="NC_020159.1"/>
</dbReference>
<dbReference type="Gene3D" id="3.40.50.10130">
    <property type="match status" value="1"/>
</dbReference>
<dbReference type="InterPro" id="IPR006166">
    <property type="entry name" value="ERCC4_domain"/>
</dbReference>
<dbReference type="InterPro" id="IPR011335">
    <property type="entry name" value="Restrct_endonuc-II-like"/>
</dbReference>
<organism evidence="5 6">
    <name type="scientific">Halorubrum sodomense tailed virus 2</name>
    <dbReference type="NCBI Taxonomy" id="1262527"/>
    <lineage>
        <taxon>Viruses</taxon>
        <taxon>Duplodnaviria</taxon>
        <taxon>Heunggongvirae</taxon>
        <taxon>Uroviricota</taxon>
        <taxon>Caudoviricetes</taxon>
        <taxon>Thumleimavirales</taxon>
        <taxon>Hafunaviridae</taxon>
        <taxon>Mincapvirus</taxon>
        <taxon>Mincapvirus eilatense</taxon>
        <taxon>Mincapvirus HSTV2</taxon>
    </lineage>
</organism>
<protein>
    <recommendedName>
        <fullName evidence="2">ERCC4 domain-containing protein EP364R</fullName>
    </recommendedName>
</protein>
<comment type="function">
    <text evidence="3">Plays a role in the inhibition of type I interferon signaling pathway. Mechanistically, specifically interacts with 2',3'-cGAMP and cleaves it via its phosphodiesterase activity. In turn, prevents 2',3'-cGAMP interaction with host ER-resident STING1 leading to inhibition of downstream signaling pathway and type I interferon production.</text>
</comment>
<comment type="similarity">
    <text evidence="1">Belongs to the asfivirus EP364R family.</text>
</comment>
<evidence type="ECO:0000313" key="5">
    <source>
        <dbReference type="EMBL" id="AGC34341.1"/>
    </source>
</evidence>
<keyword evidence="6" id="KW-1185">Reference proteome</keyword>
<sequence length="161" mass="19217">MPVLTILADNREQKGWSFEDYPVEVENVTLETGDYTIPEACDYDERLDTYIPEFAVERKSGQDFLQSITHGRERFKAEIKRAESWDDPLKVNVAEPWTTFQNRYSELLKFRKVYPNQIAGTVREWEKWYNVGFHFYPNRAAAEQDTFDTLMTWYRAHQYLP</sequence>
<dbReference type="GO" id="GO:0004518">
    <property type="term" value="F:nuclease activity"/>
    <property type="evidence" value="ECO:0007669"/>
    <property type="project" value="InterPro"/>
</dbReference>
<reference evidence="5 6" key="1">
    <citation type="journal article" date="2013" name="J. Virol.">
        <title>Insights into head-tailed viruses infecting extremely halophilic archaea.</title>
        <authorList>
            <person name="Pietila M.K."/>
            <person name="Laurinmaki P."/>
            <person name="Russell D.A."/>
            <person name="Ko C.C."/>
            <person name="Jacobs-Sera D."/>
            <person name="Butcher S.J."/>
            <person name="Bamford D.H."/>
            <person name="Hendrix R.W."/>
        </authorList>
    </citation>
    <scope>NUCLEOTIDE SEQUENCE [LARGE SCALE GENOMIC DNA]</scope>
</reference>
<evidence type="ECO:0000256" key="1">
    <source>
        <dbReference type="ARBA" id="ARBA00008322"/>
    </source>
</evidence>
<dbReference type="SUPFAM" id="SSF52980">
    <property type="entry name" value="Restriction endonuclease-like"/>
    <property type="match status" value="1"/>
</dbReference>
<dbReference type="Pfam" id="PF02732">
    <property type="entry name" value="ERCC4"/>
    <property type="match status" value="1"/>
</dbReference>
<accession>L7THM4</accession>